<dbReference type="InterPro" id="IPR017853">
    <property type="entry name" value="GH"/>
</dbReference>
<dbReference type="RefSeq" id="WP_025227165.1">
    <property type="nucleotide sequence ID" value="NZ_CP007139.1"/>
</dbReference>
<keyword evidence="4" id="KW-0732">Signal</keyword>
<dbReference type="EMBL" id="CP007139">
    <property type="protein sequence ID" value="AIE84189.1"/>
    <property type="molecule type" value="Genomic_DNA"/>
</dbReference>
<evidence type="ECO:0000259" key="8">
    <source>
        <dbReference type="Pfam" id="PF01120"/>
    </source>
</evidence>
<dbReference type="PANTHER" id="PTHR10030">
    <property type="entry name" value="ALPHA-L-FUCOSIDASE"/>
    <property type="match status" value="1"/>
</dbReference>
<dbReference type="InterPro" id="IPR057739">
    <property type="entry name" value="Glyco_hydro_29_N"/>
</dbReference>
<evidence type="ECO:0000256" key="1">
    <source>
        <dbReference type="ARBA" id="ARBA00004071"/>
    </source>
</evidence>
<dbReference type="SUPFAM" id="SSF51445">
    <property type="entry name" value="(Trans)glycosidases"/>
    <property type="match status" value="1"/>
</dbReference>
<feature type="domain" description="Glycoside hydrolase family 29 N-terminal" evidence="8">
    <location>
        <begin position="23"/>
        <end position="353"/>
    </location>
</feature>
<dbReference type="PANTHER" id="PTHR10030:SF37">
    <property type="entry name" value="ALPHA-L-FUCOSIDASE-RELATED"/>
    <property type="match status" value="1"/>
</dbReference>
<dbReference type="SMART" id="SM00812">
    <property type="entry name" value="Alpha_L_fucos"/>
    <property type="match status" value="1"/>
</dbReference>
<name>A0A068NRG2_FIMGI</name>
<proteinExistence type="inferred from homology"/>
<evidence type="ECO:0000313" key="9">
    <source>
        <dbReference type="EMBL" id="AIE84189.1"/>
    </source>
</evidence>
<sequence length="443" mass="51141">METRQDVIAHTDQPLKEKPEWLRERLEWFQDQKFGLILHWGPYALWDCCESWPLSPGDEWARNDGMECWTSRGKDLELFQRDYWALNRSFNPIKYDAEKWAEVAKHAGIRYVAMTTKHHDGFCMWDTSTTEYRITGPECPFHTDPRSDVYMGLCDAFQSRGMAISCYFSKADWHSPHYWSPDKPVVTRQANTQGTPEWDKFVDFTHRQIRELMTNYGKIDILWLDAGWVKDERNESLDMPKMIAMARELQPGLIVANRTVGDEFEDFITPEHQIPDAPLDEPWESCLCMAENWKYHPRDVYRSTSEILRMLIDIVSKGGNFLLGVGPTPEGEFPKPAMERLREIGDWMTVNGEAIYATRAIAPYSEGETRFTRQGNRVFAFLLDEAVHGLQALRPSAGAELRLLGSDDPVSFWESEGGIEFRLPDSAGNLPRPLVLNFSLEPS</sequence>
<reference evidence="9 10" key="1">
    <citation type="journal article" date="2014" name="PLoS ONE">
        <title>The first complete genome sequence of the class fimbriimonadia in the phylum armatimonadetes.</title>
        <authorList>
            <person name="Hu Z.Y."/>
            <person name="Wang Y.Z."/>
            <person name="Im W.T."/>
            <person name="Wang S.Y."/>
            <person name="Zhao G.P."/>
            <person name="Zheng H.J."/>
            <person name="Quan Z.X."/>
        </authorList>
    </citation>
    <scope>NUCLEOTIDE SEQUENCE [LARGE SCALE GENOMIC DNA]</scope>
    <source>
        <strain evidence="9">Gsoil 348</strain>
    </source>
</reference>
<protein>
    <recommendedName>
        <fullName evidence="3">alpha-L-fucosidase</fullName>
        <ecNumber evidence="3">3.2.1.51</ecNumber>
    </recommendedName>
</protein>
<feature type="site" description="May be important for catalysis" evidence="7">
    <location>
        <position position="286"/>
    </location>
</feature>
<organism evidence="9 10">
    <name type="scientific">Fimbriimonas ginsengisoli Gsoil 348</name>
    <dbReference type="NCBI Taxonomy" id="661478"/>
    <lineage>
        <taxon>Bacteria</taxon>
        <taxon>Bacillati</taxon>
        <taxon>Armatimonadota</taxon>
        <taxon>Fimbriimonadia</taxon>
        <taxon>Fimbriimonadales</taxon>
        <taxon>Fimbriimonadaceae</taxon>
        <taxon>Fimbriimonas</taxon>
    </lineage>
</organism>
<dbReference type="EC" id="3.2.1.51" evidence="3"/>
<dbReference type="GO" id="GO:0005764">
    <property type="term" value="C:lysosome"/>
    <property type="evidence" value="ECO:0007669"/>
    <property type="project" value="TreeGrafter"/>
</dbReference>
<gene>
    <name evidence="9" type="ORF">OP10G_0821</name>
</gene>
<dbReference type="Pfam" id="PF01120">
    <property type="entry name" value="Alpha_L_fucos"/>
    <property type="match status" value="1"/>
</dbReference>
<evidence type="ECO:0000313" key="10">
    <source>
        <dbReference type="Proteomes" id="UP000027982"/>
    </source>
</evidence>
<accession>A0A068NRG2</accession>
<dbReference type="GO" id="GO:0006004">
    <property type="term" value="P:fucose metabolic process"/>
    <property type="evidence" value="ECO:0007669"/>
    <property type="project" value="InterPro"/>
</dbReference>
<dbReference type="GO" id="GO:0016139">
    <property type="term" value="P:glycoside catabolic process"/>
    <property type="evidence" value="ECO:0007669"/>
    <property type="project" value="TreeGrafter"/>
</dbReference>
<dbReference type="STRING" id="661478.OP10G_0821"/>
<evidence type="ECO:0000256" key="3">
    <source>
        <dbReference type="ARBA" id="ARBA00012662"/>
    </source>
</evidence>
<dbReference type="AlphaFoldDB" id="A0A068NRG2"/>
<evidence type="ECO:0000256" key="4">
    <source>
        <dbReference type="ARBA" id="ARBA00022729"/>
    </source>
</evidence>
<dbReference type="KEGG" id="fgi:OP10G_0821"/>
<keyword evidence="5" id="KW-0378">Hydrolase</keyword>
<dbReference type="PIRSF" id="PIRSF001092">
    <property type="entry name" value="Alpha-L-fucosidase"/>
    <property type="match status" value="1"/>
</dbReference>
<dbReference type="InterPro" id="IPR000933">
    <property type="entry name" value="Glyco_hydro_29"/>
</dbReference>
<keyword evidence="6" id="KW-0326">Glycosidase</keyword>
<evidence type="ECO:0000256" key="2">
    <source>
        <dbReference type="ARBA" id="ARBA00007951"/>
    </source>
</evidence>
<evidence type="ECO:0000256" key="7">
    <source>
        <dbReference type="PIRSR" id="PIRSR001092-1"/>
    </source>
</evidence>
<dbReference type="PRINTS" id="PR00741">
    <property type="entry name" value="GLHYDRLASE29"/>
</dbReference>
<keyword evidence="10" id="KW-1185">Reference proteome</keyword>
<dbReference type="OrthoDB" id="107551at2"/>
<comment type="function">
    <text evidence="1">Alpha-L-fucosidase is responsible for hydrolyzing the alpha-1,6-linked fucose joined to the reducing-end N-acetylglucosamine of the carbohydrate moieties of glycoproteins.</text>
</comment>
<dbReference type="InterPro" id="IPR016286">
    <property type="entry name" value="FUC_metazoa-typ"/>
</dbReference>
<dbReference type="Proteomes" id="UP000027982">
    <property type="component" value="Chromosome"/>
</dbReference>
<evidence type="ECO:0000256" key="6">
    <source>
        <dbReference type="ARBA" id="ARBA00023295"/>
    </source>
</evidence>
<evidence type="ECO:0000256" key="5">
    <source>
        <dbReference type="ARBA" id="ARBA00022801"/>
    </source>
</evidence>
<comment type="similarity">
    <text evidence="2">Belongs to the glycosyl hydrolase 29 family.</text>
</comment>
<dbReference type="Gene3D" id="3.20.20.80">
    <property type="entry name" value="Glycosidases"/>
    <property type="match status" value="1"/>
</dbReference>
<dbReference type="HOGENOM" id="CLU_002934_0_3_0"/>
<dbReference type="GO" id="GO:0004560">
    <property type="term" value="F:alpha-L-fucosidase activity"/>
    <property type="evidence" value="ECO:0007669"/>
    <property type="project" value="InterPro"/>
</dbReference>
<dbReference type="eggNOG" id="COG3669">
    <property type="taxonomic scope" value="Bacteria"/>
</dbReference>